<dbReference type="PANTHER" id="PTHR15437">
    <property type="entry name" value="TRANSCRIPTION TERMINATION FACTOR, MITOCHONDRIAL"/>
    <property type="match status" value="1"/>
</dbReference>
<accession>A0A6J2X9V6</accession>
<dbReference type="GeneID" id="115876375"/>
<dbReference type="CTD" id="42182"/>
<dbReference type="Gene3D" id="1.25.70.10">
    <property type="entry name" value="Transcription termination factor 3, mitochondrial"/>
    <property type="match status" value="1"/>
</dbReference>
<dbReference type="FunCoup" id="A0A6J2X9V6">
    <property type="interactions" value="106"/>
</dbReference>
<dbReference type="PANTHER" id="PTHR15437:SF7">
    <property type="entry name" value="TRANSCRIPTION TERMINATION FACTOR 5, MITOCHONDRIAL"/>
    <property type="match status" value="1"/>
</dbReference>
<reference evidence="4" key="1">
    <citation type="submission" date="2025-08" db="UniProtKB">
        <authorList>
            <consortium name="RefSeq"/>
        </authorList>
    </citation>
    <scope>IDENTIFICATION</scope>
    <source>
        <tissue evidence="4">Gonads</tissue>
    </source>
</reference>
<evidence type="ECO:0000313" key="3">
    <source>
        <dbReference type="Proteomes" id="UP000504635"/>
    </source>
</evidence>
<keyword evidence="2" id="KW-0809">Transit peptide</keyword>
<dbReference type="RefSeq" id="XP_030747976.1">
    <property type="nucleotide sequence ID" value="XM_030892116.1"/>
</dbReference>
<comment type="similarity">
    <text evidence="1">Belongs to the mTERF family.</text>
</comment>
<evidence type="ECO:0000256" key="1">
    <source>
        <dbReference type="ARBA" id="ARBA00007692"/>
    </source>
</evidence>
<dbReference type="InterPro" id="IPR003690">
    <property type="entry name" value="MTERF"/>
</dbReference>
<dbReference type="GO" id="GO:0006393">
    <property type="term" value="P:termination of mitochondrial transcription"/>
    <property type="evidence" value="ECO:0007669"/>
    <property type="project" value="TreeGrafter"/>
</dbReference>
<name>A0A6J2X9V6_SITOR</name>
<dbReference type="GO" id="GO:0005759">
    <property type="term" value="C:mitochondrial matrix"/>
    <property type="evidence" value="ECO:0007669"/>
    <property type="project" value="TreeGrafter"/>
</dbReference>
<dbReference type="GO" id="GO:0003676">
    <property type="term" value="F:nucleic acid binding"/>
    <property type="evidence" value="ECO:0007669"/>
    <property type="project" value="InterPro"/>
</dbReference>
<dbReference type="AlphaFoldDB" id="A0A6J2X9V6"/>
<proteinExistence type="inferred from homology"/>
<sequence length="497" mass="58998">MFYKNTSFLNERNTIFMRRYTSCYTNNVRVLMDLFNFSESKAEAYVRKHKKLFHKETSQIVDSYHFCKKIGYTNRDILKYSNLLIPPYIQHVQHFKSLEETGCNPIHPKLLSNPKLYMKRPISVFKVLKFLKAEINVADQFLQYINLPIEKPKELDKRKNILDDMLWTDIHKRILDEWLKARLDASDEDIIKLFRIHKMIKNKSFRVIEENIQLAESLGLDSRKILKCGYLLNNYPEYPKTVLRDFPNLAGLDMRAAMKTNPKLMMINPKNILKIYGLLKEHGISDEHIRKKHQIFTMNVDTIRCRLLEIKRHPELRSISDYINILHLIVHQKKINSRLSFMQELKLKCGSFQIFQNMEDKFFEDYIKEGKDVNLKADLIRFLSILFKKDKKEVSKIIYAHPCCQCVPFIDMEDTYNYLIKKGYTNESIFKAMYILLYPKSKIDEAIKTILLDPDADFYDLTQKQVLNLALYHMEKKHHFTGNGIWATTPPEDIVLE</sequence>
<dbReference type="Proteomes" id="UP000504635">
    <property type="component" value="Unplaced"/>
</dbReference>
<dbReference type="SMART" id="SM00733">
    <property type="entry name" value="Mterf"/>
    <property type="match status" value="5"/>
</dbReference>
<protein>
    <submittedName>
        <fullName evidence="4">Transcription termination factor 5, mitochondrial</fullName>
    </submittedName>
</protein>
<gene>
    <name evidence="4" type="primary">LOC115876375</name>
</gene>
<evidence type="ECO:0000256" key="2">
    <source>
        <dbReference type="ARBA" id="ARBA00022946"/>
    </source>
</evidence>
<evidence type="ECO:0000313" key="4">
    <source>
        <dbReference type="RefSeq" id="XP_030747976.1"/>
    </source>
</evidence>
<dbReference type="OrthoDB" id="10064535at2759"/>
<dbReference type="InterPro" id="IPR038538">
    <property type="entry name" value="MTERF_sf"/>
</dbReference>
<organism evidence="3 4">
    <name type="scientific">Sitophilus oryzae</name>
    <name type="common">Rice weevil</name>
    <name type="synonym">Curculio oryzae</name>
    <dbReference type="NCBI Taxonomy" id="7048"/>
    <lineage>
        <taxon>Eukaryota</taxon>
        <taxon>Metazoa</taxon>
        <taxon>Ecdysozoa</taxon>
        <taxon>Arthropoda</taxon>
        <taxon>Hexapoda</taxon>
        <taxon>Insecta</taxon>
        <taxon>Pterygota</taxon>
        <taxon>Neoptera</taxon>
        <taxon>Endopterygota</taxon>
        <taxon>Coleoptera</taxon>
        <taxon>Polyphaga</taxon>
        <taxon>Cucujiformia</taxon>
        <taxon>Curculionidae</taxon>
        <taxon>Dryophthorinae</taxon>
        <taxon>Sitophilus</taxon>
    </lineage>
</organism>
<dbReference type="InParanoid" id="A0A6J2X9V6"/>
<keyword evidence="3" id="KW-1185">Reference proteome</keyword>
<dbReference type="KEGG" id="soy:115876375"/>